<organism evidence="1 2">
    <name type="scientific">Cichorium intybus</name>
    <name type="common">Chicory</name>
    <dbReference type="NCBI Taxonomy" id="13427"/>
    <lineage>
        <taxon>Eukaryota</taxon>
        <taxon>Viridiplantae</taxon>
        <taxon>Streptophyta</taxon>
        <taxon>Embryophyta</taxon>
        <taxon>Tracheophyta</taxon>
        <taxon>Spermatophyta</taxon>
        <taxon>Magnoliopsida</taxon>
        <taxon>eudicotyledons</taxon>
        <taxon>Gunneridae</taxon>
        <taxon>Pentapetalae</taxon>
        <taxon>asterids</taxon>
        <taxon>campanulids</taxon>
        <taxon>Asterales</taxon>
        <taxon>Asteraceae</taxon>
        <taxon>Cichorioideae</taxon>
        <taxon>Cichorieae</taxon>
        <taxon>Cichoriinae</taxon>
        <taxon>Cichorium</taxon>
    </lineage>
</organism>
<name>A0ACB9BEK9_CICIN</name>
<proteinExistence type="predicted"/>
<comment type="caution">
    <text evidence="1">The sequence shown here is derived from an EMBL/GenBank/DDBJ whole genome shotgun (WGS) entry which is preliminary data.</text>
</comment>
<evidence type="ECO:0000313" key="1">
    <source>
        <dbReference type="EMBL" id="KAI3720922.1"/>
    </source>
</evidence>
<dbReference type="Proteomes" id="UP001055811">
    <property type="component" value="Linkage Group LG06"/>
</dbReference>
<sequence>MELRTTAVTMEACISFLHAPYPPQISTPLCQPENHLASGYRRLKLRQRLRWQKVECGGGNRMMRPESKRKEEISEEKWDDMIEENKEDGNEQVELMEMEAIMGEDDGKEPMDYKRRAGIFYKSSEMFQAIKDKQHHQCA</sequence>
<gene>
    <name evidence="1" type="ORF">L2E82_31921</name>
</gene>
<keyword evidence="2" id="KW-1185">Reference proteome</keyword>
<reference evidence="1 2" key="2">
    <citation type="journal article" date="2022" name="Mol. Ecol. Resour.">
        <title>The genomes of chicory, endive, great burdock and yacon provide insights into Asteraceae paleo-polyploidization history and plant inulin production.</title>
        <authorList>
            <person name="Fan W."/>
            <person name="Wang S."/>
            <person name="Wang H."/>
            <person name="Wang A."/>
            <person name="Jiang F."/>
            <person name="Liu H."/>
            <person name="Zhao H."/>
            <person name="Xu D."/>
            <person name="Zhang Y."/>
        </authorList>
    </citation>
    <scope>NUCLEOTIDE SEQUENCE [LARGE SCALE GENOMIC DNA]</scope>
    <source>
        <strain evidence="2">cv. Punajuju</strain>
        <tissue evidence="1">Leaves</tissue>
    </source>
</reference>
<evidence type="ECO:0000313" key="2">
    <source>
        <dbReference type="Proteomes" id="UP001055811"/>
    </source>
</evidence>
<dbReference type="EMBL" id="CM042014">
    <property type="protein sequence ID" value="KAI3720922.1"/>
    <property type="molecule type" value="Genomic_DNA"/>
</dbReference>
<reference evidence="2" key="1">
    <citation type="journal article" date="2022" name="Mol. Ecol. Resour.">
        <title>The genomes of chicory, endive, great burdock and yacon provide insights into Asteraceae palaeo-polyploidization history and plant inulin production.</title>
        <authorList>
            <person name="Fan W."/>
            <person name="Wang S."/>
            <person name="Wang H."/>
            <person name="Wang A."/>
            <person name="Jiang F."/>
            <person name="Liu H."/>
            <person name="Zhao H."/>
            <person name="Xu D."/>
            <person name="Zhang Y."/>
        </authorList>
    </citation>
    <scope>NUCLEOTIDE SEQUENCE [LARGE SCALE GENOMIC DNA]</scope>
    <source>
        <strain evidence="2">cv. Punajuju</strain>
    </source>
</reference>
<accession>A0ACB9BEK9</accession>
<protein>
    <submittedName>
        <fullName evidence="1">Uncharacterized protein</fullName>
    </submittedName>
</protein>